<reference evidence="3" key="1">
    <citation type="submission" date="2019-08" db="EMBL/GenBank/DDBJ databases">
        <authorList>
            <person name="Ishikawa M."/>
            <person name="Suzuki T."/>
            <person name="Matsutani M."/>
        </authorList>
    </citation>
    <scope>NUCLEOTIDE SEQUENCE</scope>
    <source>
        <strain evidence="3">7C1</strain>
        <strain evidence="2">8C4</strain>
    </source>
</reference>
<evidence type="ECO:0000256" key="1">
    <source>
        <dbReference type="SAM" id="SignalP"/>
    </source>
</evidence>
<organism evidence="3 4">
    <name type="scientific">Tetragenococcus koreensis</name>
    <dbReference type="NCBI Taxonomy" id="290335"/>
    <lineage>
        <taxon>Bacteria</taxon>
        <taxon>Bacillati</taxon>
        <taxon>Bacillota</taxon>
        <taxon>Bacilli</taxon>
        <taxon>Lactobacillales</taxon>
        <taxon>Enterococcaceae</taxon>
        <taxon>Tetragenococcus</taxon>
    </lineage>
</organism>
<dbReference type="EMBL" id="BKBQ01000021">
    <property type="protein sequence ID" value="GEQ54637.1"/>
    <property type="molecule type" value="Genomic_DNA"/>
</dbReference>
<protein>
    <submittedName>
        <fullName evidence="3">Uncharacterized protein</fullName>
    </submittedName>
</protein>
<feature type="signal peptide" evidence="1">
    <location>
        <begin position="1"/>
        <end position="23"/>
    </location>
</feature>
<evidence type="ECO:0000313" key="5">
    <source>
        <dbReference type="Proteomes" id="UP000886607"/>
    </source>
</evidence>
<gene>
    <name evidence="2" type="ORF">TK11N_15080</name>
    <name evidence="3" type="ORF">TK2N_14810</name>
</gene>
<dbReference type="Proteomes" id="UP000886607">
    <property type="component" value="Unassembled WGS sequence"/>
</dbReference>
<accession>A0AAN4ZRD1</accession>
<dbReference type="RefSeq" id="WP_202584076.1">
    <property type="nucleotide sequence ID" value="NZ_BKBO01000022.1"/>
</dbReference>
<feature type="chain" id="PRO_5042852096" evidence="1">
    <location>
        <begin position="24"/>
        <end position="82"/>
    </location>
</feature>
<comment type="caution">
    <text evidence="3">The sequence shown here is derived from an EMBL/GenBank/DDBJ whole genome shotgun (WGS) entry which is preliminary data.</text>
</comment>
<evidence type="ECO:0000313" key="2">
    <source>
        <dbReference type="EMBL" id="GEQ49656.1"/>
    </source>
</evidence>
<proteinExistence type="predicted"/>
<evidence type="ECO:0000313" key="3">
    <source>
        <dbReference type="EMBL" id="GEQ54637.1"/>
    </source>
</evidence>
<dbReference type="EMBL" id="BKBO01000022">
    <property type="protein sequence ID" value="GEQ49656.1"/>
    <property type="molecule type" value="Genomic_DNA"/>
</dbReference>
<sequence>MRKKFSLFMLFVLFVFQSTEVFATSKTIPLDYQQNLTQKGGSDNVIPYKDIIGWRYKTINGIVHKRQYNYSTEQWIGSWQPM</sequence>
<name>A0AAN4ZRD1_9ENTE</name>
<keyword evidence="1" id="KW-0732">Signal</keyword>
<dbReference type="Proteomes" id="UP000886597">
    <property type="component" value="Unassembled WGS sequence"/>
</dbReference>
<evidence type="ECO:0000313" key="4">
    <source>
        <dbReference type="Proteomes" id="UP000886597"/>
    </source>
</evidence>
<reference evidence="3" key="2">
    <citation type="journal article" date="2020" name="Int. Dairy J.">
        <title>Lactic acid bacterial diversity in Brie cheese focusing on salt concentration and pH of isolation medium and characterisation of halophilic and alkaliphilic lactic acid bacterial isolates.</title>
        <authorList>
            <person name="Unno R."/>
            <person name="Matsutani M."/>
            <person name="Suzuki T."/>
            <person name="Kodama K."/>
            <person name="Matsushita H."/>
            <person name="Yamasato K."/>
            <person name="Koizumi Y."/>
            <person name="Ishikawa M."/>
        </authorList>
    </citation>
    <scope>NUCLEOTIDE SEQUENCE</scope>
    <source>
        <strain evidence="3">7C1</strain>
        <strain evidence="2">8C4</strain>
    </source>
</reference>
<dbReference type="AlphaFoldDB" id="A0AAN4ZRD1"/>
<keyword evidence="5" id="KW-1185">Reference proteome</keyword>